<accession>A0ABV7RL50</accession>
<dbReference type="Proteomes" id="UP001595740">
    <property type="component" value="Unassembled WGS sequence"/>
</dbReference>
<dbReference type="CDD" id="cd00081">
    <property type="entry name" value="Hint"/>
    <property type="match status" value="1"/>
</dbReference>
<keyword evidence="2" id="KW-1185">Reference proteome</keyword>
<dbReference type="Gene3D" id="2.170.16.10">
    <property type="entry name" value="Hedgehog/Intein (Hint) domain"/>
    <property type="match status" value="1"/>
</dbReference>
<dbReference type="RefSeq" id="WP_386756685.1">
    <property type="nucleotide sequence ID" value="NZ_JBHRXK010000001.1"/>
</dbReference>
<dbReference type="SUPFAM" id="SSF51294">
    <property type="entry name" value="Hedgehog/intein (Hint) domain"/>
    <property type="match status" value="1"/>
</dbReference>
<proteinExistence type="predicted"/>
<gene>
    <name evidence="1" type="ORF">ACFOLC_00310</name>
</gene>
<dbReference type="EMBL" id="JBHRXK010000001">
    <property type="protein sequence ID" value="MFC3549452.1"/>
    <property type="molecule type" value="Genomic_DNA"/>
</dbReference>
<dbReference type="InterPro" id="IPR036844">
    <property type="entry name" value="Hint_dom_sf"/>
</dbReference>
<organism evidence="1 2">
    <name type="scientific">Lysobacter cavernae</name>
    <dbReference type="NCBI Taxonomy" id="1685901"/>
    <lineage>
        <taxon>Bacteria</taxon>
        <taxon>Pseudomonadati</taxon>
        <taxon>Pseudomonadota</taxon>
        <taxon>Gammaproteobacteria</taxon>
        <taxon>Lysobacterales</taxon>
        <taxon>Lysobacteraceae</taxon>
        <taxon>Lysobacter</taxon>
    </lineage>
</organism>
<name>A0ABV7RL50_9GAMM</name>
<protein>
    <submittedName>
        <fullName evidence="1">Hint domain-containing protein</fullName>
    </submittedName>
</protein>
<sequence>MPTGISTTLNGTTINGVTYYGAVDLDTVFHLRNGQAPAANVGIASPSGRDMSDWFVPLTAGGTQLEVDTGIRTGAGAGVDLRTLYAKAGTIGTPGGGGGGGGSGGCLPFETPVLLWEQGTKPLGEIRPGDVVIGYYVDGLADESSPGWEAWTMPRERVASGTLIPVTVVTTMVSEYPRHYLVNGALRATYEHTFLVLRGAEWGWQRAEHLRPGDAFLSEDLGEVAIESVELVEHPMRVANINVEEVDNFLFVAFDGLSILSHNPTDKN</sequence>
<reference evidence="2" key="1">
    <citation type="journal article" date="2019" name="Int. J. Syst. Evol. Microbiol.">
        <title>The Global Catalogue of Microorganisms (GCM) 10K type strain sequencing project: providing services to taxonomists for standard genome sequencing and annotation.</title>
        <authorList>
            <consortium name="The Broad Institute Genomics Platform"/>
            <consortium name="The Broad Institute Genome Sequencing Center for Infectious Disease"/>
            <person name="Wu L."/>
            <person name="Ma J."/>
        </authorList>
    </citation>
    <scope>NUCLEOTIDE SEQUENCE [LARGE SCALE GENOMIC DNA]</scope>
    <source>
        <strain evidence="2">KCTC 42875</strain>
    </source>
</reference>
<evidence type="ECO:0000313" key="1">
    <source>
        <dbReference type="EMBL" id="MFC3549452.1"/>
    </source>
</evidence>
<evidence type="ECO:0000313" key="2">
    <source>
        <dbReference type="Proteomes" id="UP001595740"/>
    </source>
</evidence>
<comment type="caution">
    <text evidence="1">The sequence shown here is derived from an EMBL/GenBank/DDBJ whole genome shotgun (WGS) entry which is preliminary data.</text>
</comment>